<evidence type="ECO:0000256" key="1">
    <source>
        <dbReference type="ARBA" id="ARBA00001962"/>
    </source>
</evidence>
<dbReference type="GO" id="GO:0046872">
    <property type="term" value="F:metal ion binding"/>
    <property type="evidence" value="ECO:0007669"/>
    <property type="project" value="UniProtKB-KW"/>
</dbReference>
<evidence type="ECO:0000256" key="12">
    <source>
        <dbReference type="PIRSR" id="PIRSR605708-2"/>
    </source>
</evidence>
<dbReference type="OrthoDB" id="4379436at2759"/>
<dbReference type="PANTHER" id="PTHR11056">
    <property type="entry name" value="HOMOGENTISATE 1,2-DIOXYGENASE"/>
    <property type="match status" value="1"/>
</dbReference>
<evidence type="ECO:0000256" key="4">
    <source>
        <dbReference type="ARBA" id="ARBA00013127"/>
    </source>
</evidence>
<dbReference type="InterPro" id="IPR014710">
    <property type="entry name" value="RmlC-like_jellyroll"/>
</dbReference>
<dbReference type="SUPFAM" id="SSF51182">
    <property type="entry name" value="RmlC-like cupins"/>
    <property type="match status" value="1"/>
</dbReference>
<dbReference type="Proteomes" id="UP000191518">
    <property type="component" value="Unassembled WGS sequence"/>
</dbReference>
<feature type="binding site" evidence="12">
    <location>
        <position position="376"/>
    </location>
    <ligand>
        <name>Fe cation</name>
        <dbReference type="ChEBI" id="CHEBI:24875"/>
    </ligand>
</feature>
<dbReference type="PANTHER" id="PTHR11056:SF0">
    <property type="entry name" value="HOMOGENTISATE 1,2-DIOXYGENASE"/>
    <property type="match status" value="1"/>
</dbReference>
<comment type="similarity">
    <text evidence="3">Belongs to the homogentisate dioxygenase family.</text>
</comment>
<feature type="binding site" evidence="12">
    <location>
        <position position="345"/>
    </location>
    <ligand>
        <name>Fe cation</name>
        <dbReference type="ChEBI" id="CHEBI:24875"/>
    </ligand>
</feature>
<keyword evidence="6" id="KW-0828">Tyrosine catabolism</keyword>
<feature type="binding site" evidence="12">
    <location>
        <position position="376"/>
    </location>
    <ligand>
        <name>homogentisate</name>
        <dbReference type="ChEBI" id="CHEBI:16169"/>
    </ligand>
</feature>
<evidence type="ECO:0000256" key="9">
    <source>
        <dbReference type="ARBA" id="ARBA00023004"/>
    </source>
</evidence>
<evidence type="ECO:0000259" key="13">
    <source>
        <dbReference type="Pfam" id="PF04209"/>
    </source>
</evidence>
<dbReference type="InterPro" id="IPR005708">
    <property type="entry name" value="Homogentis_dOase"/>
</dbReference>
<evidence type="ECO:0000256" key="2">
    <source>
        <dbReference type="ARBA" id="ARBA00004704"/>
    </source>
</evidence>
<dbReference type="AlphaFoldDB" id="A0A1V6RK20"/>
<dbReference type="GO" id="GO:0004411">
    <property type="term" value="F:homogentisate 1,2-dioxygenase activity"/>
    <property type="evidence" value="ECO:0007669"/>
    <property type="project" value="UniProtKB-EC"/>
</dbReference>
<name>A0A1V6RK20_9EURO</name>
<evidence type="ECO:0000256" key="5">
    <source>
        <dbReference type="ARBA" id="ARBA00022723"/>
    </source>
</evidence>
<dbReference type="Gene3D" id="2.60.120.10">
    <property type="entry name" value="Jelly Rolls"/>
    <property type="match status" value="1"/>
</dbReference>
<sequence>MPVTNFSLEDPFEYLAGFNAWHQTETAPGIIPQGTTFLQKGKYGVYPERVSGTSFTVPRKDSKQTFLYRLLPSTCHDEFIEAIDHPFNASFAHEALNFKPNQSMWAPIQITEEDDFVTGLRLIGGAGEPTMKKGVAYYAYTAGKSMPKNQAFDSADGDMCIVPQKGTLDIRTEMGNLRVRPYEICVVPRGIRFHVSLPDGPARGFILETFAGHFELPELGPIGSYGLANVRDFEVPKASFVDTDEDTELLSKFAGTLHRATYRGGIFNVAGWHGTYYPFKYDLGKFNAMGSISYDHPDPSIATVLTCASEVPGQAVADIVVFGPRWVVFENSFRPPRYHRNTMSEFIFLVKGSFGPEPMPAHLEGMFGLSNTMSAHGPSAATYDHATSEELVPQRIDEKNMGLMFESCYQIGTTKWVDTVPTKMAASPAGTANLQKVHIPE</sequence>
<feature type="binding site" evidence="12">
    <location>
        <position position="339"/>
    </location>
    <ligand>
        <name>Fe cation</name>
        <dbReference type="ChEBI" id="CHEBI:24875"/>
    </ligand>
</feature>
<dbReference type="InterPro" id="IPR046451">
    <property type="entry name" value="HgmA_C"/>
</dbReference>
<evidence type="ECO:0000313" key="16">
    <source>
        <dbReference type="Proteomes" id="UP000191518"/>
    </source>
</evidence>
<dbReference type="GO" id="GO:0006572">
    <property type="term" value="P:L-tyrosine catabolic process"/>
    <property type="evidence" value="ECO:0007669"/>
    <property type="project" value="UniProtKB-KW"/>
</dbReference>
<feature type="domain" description="Homogentisate 1,2-dioxygenase N-terminal" evidence="14">
    <location>
        <begin position="13"/>
        <end position="283"/>
    </location>
</feature>
<accession>A0A1V6RK20</accession>
<reference evidence="16" key="1">
    <citation type="journal article" date="2017" name="Nat. Microbiol.">
        <title>Global analysis of biosynthetic gene clusters reveals vast potential of secondary metabolite production in Penicillium species.</title>
        <authorList>
            <person name="Nielsen J.C."/>
            <person name="Grijseels S."/>
            <person name="Prigent S."/>
            <person name="Ji B."/>
            <person name="Dainat J."/>
            <person name="Nielsen K.F."/>
            <person name="Frisvad J.C."/>
            <person name="Workman M."/>
            <person name="Nielsen J."/>
        </authorList>
    </citation>
    <scope>NUCLEOTIDE SEQUENCE [LARGE SCALE GENOMIC DNA]</scope>
    <source>
        <strain evidence="16">IBT 29486</strain>
    </source>
</reference>
<keyword evidence="16" id="KW-1185">Reference proteome</keyword>
<comment type="caution">
    <text evidence="15">The sequence shown here is derived from an EMBL/GenBank/DDBJ whole genome shotgun (WGS) entry which is preliminary data.</text>
</comment>
<dbReference type="GO" id="GO:0006559">
    <property type="term" value="P:L-phenylalanine catabolic process"/>
    <property type="evidence" value="ECO:0007669"/>
    <property type="project" value="UniProtKB-UniPathway"/>
</dbReference>
<dbReference type="EMBL" id="MDYP01000040">
    <property type="protein sequence ID" value="OQE02182.1"/>
    <property type="molecule type" value="Genomic_DNA"/>
</dbReference>
<keyword evidence="8" id="KW-0560">Oxidoreductase</keyword>
<gene>
    <name evidence="15" type="ORF">PENVUL_c040G09271</name>
</gene>
<evidence type="ECO:0000256" key="10">
    <source>
        <dbReference type="ARBA" id="ARBA00023232"/>
    </source>
</evidence>
<dbReference type="STRING" id="29845.A0A1V6RK20"/>
<feature type="active site" description="Proton acceptor" evidence="11">
    <location>
        <position position="296"/>
    </location>
</feature>
<proteinExistence type="inferred from homology"/>
<dbReference type="CDD" id="cd07000">
    <property type="entry name" value="cupin_HGO_N"/>
    <property type="match status" value="1"/>
</dbReference>
<dbReference type="UniPathway" id="UPA00139">
    <property type="reaction ID" value="UER00339"/>
</dbReference>
<protein>
    <recommendedName>
        <fullName evidence="4">homogentisate 1,2-dioxygenase</fullName>
        <ecNumber evidence="4">1.13.11.5</ecNumber>
    </recommendedName>
</protein>
<comment type="pathway">
    <text evidence="2">Amino-acid degradation; L-phenylalanine degradation; acetoacetate and fumarate from L-phenylalanine: step 4/6.</text>
</comment>
<dbReference type="InterPro" id="IPR046452">
    <property type="entry name" value="HgmA_N"/>
</dbReference>
<keyword evidence="10" id="KW-0585">Phenylalanine catabolism</keyword>
<evidence type="ECO:0000256" key="8">
    <source>
        <dbReference type="ARBA" id="ARBA00023002"/>
    </source>
</evidence>
<dbReference type="Pfam" id="PF04209">
    <property type="entry name" value="HgmA_C"/>
    <property type="match status" value="1"/>
</dbReference>
<keyword evidence="9 12" id="KW-0408">Iron</keyword>
<organism evidence="15 16">
    <name type="scientific">Penicillium vulpinum</name>
    <dbReference type="NCBI Taxonomy" id="29845"/>
    <lineage>
        <taxon>Eukaryota</taxon>
        <taxon>Fungi</taxon>
        <taxon>Dikarya</taxon>
        <taxon>Ascomycota</taxon>
        <taxon>Pezizomycotina</taxon>
        <taxon>Eurotiomycetes</taxon>
        <taxon>Eurotiomycetidae</taxon>
        <taxon>Eurotiales</taxon>
        <taxon>Aspergillaceae</taxon>
        <taxon>Penicillium</taxon>
    </lineage>
</organism>
<keyword evidence="5 12" id="KW-0479">Metal-binding</keyword>
<evidence type="ECO:0000256" key="7">
    <source>
        <dbReference type="ARBA" id="ARBA00022964"/>
    </source>
</evidence>
<feature type="binding site" evidence="12">
    <location>
        <position position="354"/>
    </location>
    <ligand>
        <name>homogentisate</name>
        <dbReference type="ChEBI" id="CHEBI:16169"/>
    </ligand>
</feature>
<comment type="cofactor">
    <cofactor evidence="1 12">
        <name>Fe cation</name>
        <dbReference type="ChEBI" id="CHEBI:24875"/>
    </cofactor>
</comment>
<evidence type="ECO:0000256" key="6">
    <source>
        <dbReference type="ARBA" id="ARBA00022878"/>
    </source>
</evidence>
<dbReference type="InterPro" id="IPR011051">
    <property type="entry name" value="RmlC_Cupin_sf"/>
</dbReference>
<evidence type="ECO:0000313" key="15">
    <source>
        <dbReference type="EMBL" id="OQE02182.1"/>
    </source>
</evidence>
<evidence type="ECO:0000256" key="11">
    <source>
        <dbReference type="PIRSR" id="PIRSR605708-1"/>
    </source>
</evidence>
<dbReference type="FunFam" id="2.60.120.10:FF:000034">
    <property type="entry name" value="Homogentisate 1,2-dioxygenase"/>
    <property type="match status" value="1"/>
</dbReference>
<keyword evidence="7" id="KW-0223">Dioxygenase</keyword>
<evidence type="ECO:0000259" key="14">
    <source>
        <dbReference type="Pfam" id="PF20510"/>
    </source>
</evidence>
<dbReference type="GO" id="GO:0005737">
    <property type="term" value="C:cytoplasm"/>
    <property type="evidence" value="ECO:0007669"/>
    <property type="project" value="TreeGrafter"/>
</dbReference>
<dbReference type="EC" id="1.13.11.5" evidence="4"/>
<feature type="domain" description="Homogentisate 1,2-dioxygenase C-terminal" evidence="13">
    <location>
        <begin position="285"/>
        <end position="420"/>
    </location>
</feature>
<evidence type="ECO:0000256" key="3">
    <source>
        <dbReference type="ARBA" id="ARBA00007757"/>
    </source>
</evidence>
<dbReference type="Pfam" id="PF20510">
    <property type="entry name" value="HgmA_N"/>
    <property type="match status" value="1"/>
</dbReference>